<dbReference type="RefSeq" id="WP_089657408.1">
    <property type="nucleotide sequence ID" value="NZ_FNGH01000003.1"/>
</dbReference>
<name>A0A1G9IBN1_9GAMM</name>
<evidence type="ECO:0000256" key="4">
    <source>
        <dbReference type="ARBA" id="ARBA00022898"/>
    </source>
</evidence>
<evidence type="ECO:0000256" key="6">
    <source>
        <dbReference type="PIRSR" id="PIRSR602129-50"/>
    </source>
</evidence>
<dbReference type="GO" id="GO:0005737">
    <property type="term" value="C:cytoplasm"/>
    <property type="evidence" value="ECO:0007669"/>
    <property type="project" value="TreeGrafter"/>
</dbReference>
<evidence type="ECO:0000256" key="5">
    <source>
        <dbReference type="ARBA" id="ARBA00023239"/>
    </source>
</evidence>
<comment type="cofactor">
    <cofactor evidence="1 6 7">
        <name>pyridoxal 5'-phosphate</name>
        <dbReference type="ChEBI" id="CHEBI:597326"/>
    </cofactor>
</comment>
<dbReference type="STRING" id="48727.SAMN05192555_103124"/>
<evidence type="ECO:0000256" key="3">
    <source>
        <dbReference type="ARBA" id="ARBA00022793"/>
    </source>
</evidence>
<dbReference type="EMBL" id="FNGH01000003">
    <property type="protein sequence ID" value="SDL22611.1"/>
    <property type="molecule type" value="Genomic_DNA"/>
</dbReference>
<dbReference type="PANTHER" id="PTHR45677:SF8">
    <property type="entry name" value="CYSTEINE SULFINIC ACID DECARBOXYLASE"/>
    <property type="match status" value="1"/>
</dbReference>
<evidence type="ECO:0000256" key="1">
    <source>
        <dbReference type="ARBA" id="ARBA00001933"/>
    </source>
</evidence>
<accession>A0A1G9IBN1</accession>
<reference evidence="9" key="1">
    <citation type="submission" date="2016-10" db="EMBL/GenBank/DDBJ databases">
        <authorList>
            <person name="Varghese N."/>
            <person name="Submissions S."/>
        </authorList>
    </citation>
    <scope>NUCLEOTIDE SEQUENCE [LARGE SCALE GENOMIC DNA]</scope>
    <source>
        <strain evidence="9">AAP</strain>
    </source>
</reference>
<dbReference type="InterPro" id="IPR015421">
    <property type="entry name" value="PyrdxlP-dep_Trfase_major"/>
</dbReference>
<dbReference type="GO" id="GO:0019752">
    <property type="term" value="P:carboxylic acid metabolic process"/>
    <property type="evidence" value="ECO:0007669"/>
    <property type="project" value="InterPro"/>
</dbReference>
<dbReference type="Gene3D" id="3.40.640.10">
    <property type="entry name" value="Type I PLP-dependent aspartate aminotransferase-like (Major domain)"/>
    <property type="match status" value="1"/>
</dbReference>
<dbReference type="Pfam" id="PF00282">
    <property type="entry name" value="Pyridoxal_deC"/>
    <property type="match status" value="1"/>
</dbReference>
<gene>
    <name evidence="8" type="ORF">SAMN05192555_103124</name>
</gene>
<sequence length="485" mass="54247">MSIRNKRLSTGDSKDTLKLAVAIVTDVISALYGNPKIQPKAIGKELISSLDMSISDNGEGIEYIKTLVRKDFLDNVINYRHPNYFGHQRPAPLIAGVLADFAAQAFNPTVTNYDGNPVSVTIENELLKWFKDLFDFSLHGCATLTSGGSESNLTALLAARESKGLGRVILSKHAHYSVEKACYILGVCPQNIIKIDVDDSGRISKSQLEKEILEAKNKRSRVMAVVATAGTTSLGAFDDLNFIAELKRKSDFWFHVDGAHGGACVFSDKFSSRLDGLSLADSFCFDPHKLMWVSPPASIFFCRNKEALTSALNPTGMEVGYIIKPSSETSRNYVYEEPLRLSLFCTRHFTSLKILSVLKVHGINFFGRAIEKIVDDTWSIFLAMEKSNDFEVYCPPSFNIICFRHTPINILEDNISNHNVKLKDIAIHECEIFFNTIYFGDECWLRMQLMNIYEDINIQSILDNIRLASNITSLSERSNDYGNSP</sequence>
<evidence type="ECO:0000313" key="8">
    <source>
        <dbReference type="EMBL" id="SDL22611.1"/>
    </source>
</evidence>
<comment type="similarity">
    <text evidence="2 7">Belongs to the group II decarboxylase family.</text>
</comment>
<dbReference type="SUPFAM" id="SSF53383">
    <property type="entry name" value="PLP-dependent transferases"/>
    <property type="match status" value="1"/>
</dbReference>
<keyword evidence="3" id="KW-0210">Decarboxylase</keyword>
<dbReference type="Gene3D" id="3.90.1150.170">
    <property type="match status" value="1"/>
</dbReference>
<dbReference type="GO" id="GO:0030170">
    <property type="term" value="F:pyridoxal phosphate binding"/>
    <property type="evidence" value="ECO:0007669"/>
    <property type="project" value="InterPro"/>
</dbReference>
<dbReference type="OrthoDB" id="9803665at2"/>
<feature type="modified residue" description="N6-(pyridoxal phosphate)lysine" evidence="6">
    <location>
        <position position="289"/>
    </location>
</feature>
<dbReference type="GO" id="GO:0016831">
    <property type="term" value="F:carboxy-lyase activity"/>
    <property type="evidence" value="ECO:0007669"/>
    <property type="project" value="UniProtKB-KW"/>
</dbReference>
<evidence type="ECO:0000256" key="2">
    <source>
        <dbReference type="ARBA" id="ARBA00009533"/>
    </source>
</evidence>
<protein>
    <submittedName>
        <fullName evidence="8">L-2,4-diaminobutyrate decarboxylase</fullName>
    </submittedName>
</protein>
<proteinExistence type="inferred from homology"/>
<keyword evidence="4 6" id="KW-0663">Pyridoxal phosphate</keyword>
<dbReference type="Proteomes" id="UP000199107">
    <property type="component" value="Unassembled WGS sequence"/>
</dbReference>
<evidence type="ECO:0000256" key="7">
    <source>
        <dbReference type="RuleBase" id="RU000382"/>
    </source>
</evidence>
<dbReference type="InterPro" id="IPR002129">
    <property type="entry name" value="PyrdxlP-dep_de-COase"/>
</dbReference>
<keyword evidence="9" id="KW-1185">Reference proteome</keyword>
<organism evidence="8 9">
    <name type="scientific">Franzmannia pantelleriensis</name>
    <dbReference type="NCBI Taxonomy" id="48727"/>
    <lineage>
        <taxon>Bacteria</taxon>
        <taxon>Pseudomonadati</taxon>
        <taxon>Pseudomonadota</taxon>
        <taxon>Gammaproteobacteria</taxon>
        <taxon>Oceanospirillales</taxon>
        <taxon>Halomonadaceae</taxon>
        <taxon>Franzmannia</taxon>
    </lineage>
</organism>
<dbReference type="AlphaFoldDB" id="A0A1G9IBN1"/>
<dbReference type="PANTHER" id="PTHR45677">
    <property type="entry name" value="GLUTAMATE DECARBOXYLASE-RELATED"/>
    <property type="match status" value="1"/>
</dbReference>
<evidence type="ECO:0000313" key="9">
    <source>
        <dbReference type="Proteomes" id="UP000199107"/>
    </source>
</evidence>
<keyword evidence="5 7" id="KW-0456">Lyase</keyword>
<dbReference type="InterPro" id="IPR015424">
    <property type="entry name" value="PyrdxlP-dep_Trfase"/>
</dbReference>